<dbReference type="OrthoDB" id="3040861at2759"/>
<sequence length="347" mass="39123">MSSHSMDHSQEHPSHTENHSSQKKRQSKAERIRNALAIVHNGKISFIDFLSQILDPSEKEFKAYRTAIYSVDDNSPPKLYQLFDLILNDPRGGPLFRRWIEAQAVDVVSSKVYNEMDDVKDALRGTISSITPEFLMTWDINSTMDCIVDKSAPTLHRLLESASQMDHCCALTAMELSCSYPAVAFTITLWTNGASRQTIETLAKCELCISFSSLTTLLKTLASQSLDRAIQVAQGPHILCYDNINISTSIFVEQRSSAPVKVQSGTFPIIYEVRNSNHEHMRLAPMLGRAQQAFDLTFNADIRPTVNQIKSSRDQFKVHITDILLECCATFKNYTHCSEPALQHQEH</sequence>
<accession>A0A0C9SLY0</accession>
<reference evidence="2 3" key="1">
    <citation type="submission" date="2014-06" db="EMBL/GenBank/DDBJ databases">
        <authorList>
            <consortium name="DOE Joint Genome Institute"/>
            <person name="Kuo A."/>
            <person name="Kohler A."/>
            <person name="Nagy L.G."/>
            <person name="Floudas D."/>
            <person name="Copeland A."/>
            <person name="Barry K.W."/>
            <person name="Cichocki N."/>
            <person name="Veneault-Fourrey C."/>
            <person name="LaButti K."/>
            <person name="Lindquist E.A."/>
            <person name="Lipzen A."/>
            <person name="Lundell T."/>
            <person name="Morin E."/>
            <person name="Murat C."/>
            <person name="Sun H."/>
            <person name="Tunlid A."/>
            <person name="Henrissat B."/>
            <person name="Grigoriev I.V."/>
            <person name="Hibbett D.S."/>
            <person name="Martin F."/>
            <person name="Nordberg H.P."/>
            <person name="Cantor M.N."/>
            <person name="Hua S.X."/>
        </authorList>
    </citation>
    <scope>NUCLEOTIDE SEQUENCE [LARGE SCALE GENOMIC DNA]</scope>
    <source>
        <strain evidence="2 3">ATCC 200175</strain>
    </source>
</reference>
<dbReference type="AlphaFoldDB" id="A0A0C9SLY0"/>
<name>A0A0C9SLY0_PAXIN</name>
<dbReference type="Proteomes" id="UP000053647">
    <property type="component" value="Unassembled WGS sequence"/>
</dbReference>
<evidence type="ECO:0000313" key="3">
    <source>
        <dbReference type="Proteomes" id="UP000053647"/>
    </source>
</evidence>
<dbReference type="HOGENOM" id="CLU_065294_0_0_1"/>
<proteinExistence type="predicted"/>
<reference evidence="3" key="2">
    <citation type="submission" date="2015-01" db="EMBL/GenBank/DDBJ databases">
        <title>Evolutionary Origins and Diversification of the Mycorrhizal Mutualists.</title>
        <authorList>
            <consortium name="DOE Joint Genome Institute"/>
            <consortium name="Mycorrhizal Genomics Consortium"/>
            <person name="Kohler A."/>
            <person name="Kuo A."/>
            <person name="Nagy L.G."/>
            <person name="Floudas D."/>
            <person name="Copeland A."/>
            <person name="Barry K.W."/>
            <person name="Cichocki N."/>
            <person name="Veneault-Fourrey C."/>
            <person name="LaButti K."/>
            <person name="Lindquist E.A."/>
            <person name="Lipzen A."/>
            <person name="Lundell T."/>
            <person name="Morin E."/>
            <person name="Murat C."/>
            <person name="Riley R."/>
            <person name="Ohm R."/>
            <person name="Sun H."/>
            <person name="Tunlid A."/>
            <person name="Henrissat B."/>
            <person name="Grigoriev I.V."/>
            <person name="Hibbett D.S."/>
            <person name="Martin F."/>
        </authorList>
    </citation>
    <scope>NUCLEOTIDE SEQUENCE [LARGE SCALE GENOMIC DNA]</scope>
    <source>
        <strain evidence="3">ATCC 200175</strain>
    </source>
</reference>
<feature type="compositionally biased region" description="Basic and acidic residues" evidence="1">
    <location>
        <begin position="1"/>
        <end position="20"/>
    </location>
</feature>
<gene>
    <name evidence="2" type="ORF">PAXINDRAFT_21511</name>
</gene>
<dbReference type="EMBL" id="KN821155">
    <property type="protein sequence ID" value="KIJ05209.1"/>
    <property type="molecule type" value="Genomic_DNA"/>
</dbReference>
<organism evidence="2 3">
    <name type="scientific">Paxillus involutus ATCC 200175</name>
    <dbReference type="NCBI Taxonomy" id="664439"/>
    <lineage>
        <taxon>Eukaryota</taxon>
        <taxon>Fungi</taxon>
        <taxon>Dikarya</taxon>
        <taxon>Basidiomycota</taxon>
        <taxon>Agaricomycotina</taxon>
        <taxon>Agaricomycetes</taxon>
        <taxon>Agaricomycetidae</taxon>
        <taxon>Boletales</taxon>
        <taxon>Paxilineae</taxon>
        <taxon>Paxillaceae</taxon>
        <taxon>Paxillus</taxon>
    </lineage>
</organism>
<protein>
    <submittedName>
        <fullName evidence="2">Uncharacterized protein</fullName>
    </submittedName>
</protein>
<feature type="region of interest" description="Disordered" evidence="1">
    <location>
        <begin position="1"/>
        <end position="29"/>
    </location>
</feature>
<keyword evidence="3" id="KW-1185">Reference proteome</keyword>
<evidence type="ECO:0000313" key="2">
    <source>
        <dbReference type="EMBL" id="KIJ05209.1"/>
    </source>
</evidence>
<evidence type="ECO:0000256" key="1">
    <source>
        <dbReference type="SAM" id="MobiDB-lite"/>
    </source>
</evidence>